<dbReference type="RefSeq" id="WP_146973347.1">
    <property type="nucleotide sequence ID" value="NZ_VOSL01000022.1"/>
</dbReference>
<dbReference type="PANTHER" id="PTHR32305">
    <property type="match status" value="1"/>
</dbReference>
<dbReference type="OrthoDB" id="173976at2"/>
<accession>A0A5C6XJ73</accession>
<gene>
    <name evidence="1" type="ORF">FRC96_04910</name>
</gene>
<organism evidence="1 2">
    <name type="scientific">Lujinxingia vulgaris</name>
    <dbReference type="NCBI Taxonomy" id="2600176"/>
    <lineage>
        <taxon>Bacteria</taxon>
        <taxon>Deltaproteobacteria</taxon>
        <taxon>Bradymonadales</taxon>
        <taxon>Lujinxingiaceae</taxon>
        <taxon>Lujinxingia</taxon>
    </lineage>
</organism>
<protein>
    <submittedName>
        <fullName evidence="1">RHS repeat-associated core domain-containing protein</fullName>
    </submittedName>
</protein>
<dbReference type="PANTHER" id="PTHR32305:SF15">
    <property type="entry name" value="PROTEIN RHSA-RELATED"/>
    <property type="match status" value="1"/>
</dbReference>
<dbReference type="AlphaFoldDB" id="A0A5C6XJ73"/>
<sequence length="486" mass="54084">MRSIESRGTGLGIEPGDFAYLAEATWGSFSADSLLRRFEYDPLYRLTRATGRERKGVEPIFWGNQVPGGSSVEEARPYIEHYSYDKTGGMVEKTHEYALDAANGVAQWKRTYQTDAASNRLVAMGLGGESRGYVYDGGGNLVQENSERHYEWDHAGKLRAFRVQAAGSPASSYGAYGYDGAGQRVQKVSIRGGVAHATVVVDGIFEHHQILDGTSMPAQANELHVMDDASKVASRRVGPDIFNAQKPAVLYELGDHLGSSSVVVSETGGLISREEYRPYGESSFGSYAKKRFRFTGKERDEESGLYYHGARYYSPWLCRWTAPDPAGMVDGVNVYAYVRGNPVRFVDPGGMQSTDRTPASVRPRDGHRAAIMRVCRNFRLAKPLYSSRSRQDMTHVSNKLHAAVEIIFWADTRTGMLEALQAAAEPLLALRAEEFGDEASRSELRYVQEIVEEYRGVEGFYSSDVRNEVREALAMVLALYRRESLH</sequence>
<reference evidence="1 2" key="1">
    <citation type="submission" date="2019-08" db="EMBL/GenBank/DDBJ databases">
        <title>Bradymonadales sp. TMQ2.</title>
        <authorList>
            <person name="Liang Q."/>
        </authorList>
    </citation>
    <scope>NUCLEOTIDE SEQUENCE [LARGE SCALE GENOMIC DNA]</scope>
    <source>
        <strain evidence="1 2">TMQ2</strain>
    </source>
</reference>
<evidence type="ECO:0000313" key="2">
    <source>
        <dbReference type="Proteomes" id="UP000321046"/>
    </source>
</evidence>
<dbReference type="Gene3D" id="2.180.10.10">
    <property type="entry name" value="RHS repeat-associated core"/>
    <property type="match status" value="1"/>
</dbReference>
<dbReference type="NCBIfam" id="TIGR03696">
    <property type="entry name" value="Rhs_assc_core"/>
    <property type="match status" value="1"/>
</dbReference>
<dbReference type="InterPro" id="IPR050708">
    <property type="entry name" value="T6SS_VgrG/RHS"/>
</dbReference>
<dbReference type="Proteomes" id="UP000321046">
    <property type="component" value="Unassembled WGS sequence"/>
</dbReference>
<proteinExistence type="predicted"/>
<dbReference type="InterPro" id="IPR022385">
    <property type="entry name" value="Rhs_assc_core"/>
</dbReference>
<comment type="caution">
    <text evidence="1">The sequence shown here is derived from an EMBL/GenBank/DDBJ whole genome shotgun (WGS) entry which is preliminary data.</text>
</comment>
<evidence type="ECO:0000313" key="1">
    <source>
        <dbReference type="EMBL" id="TXD41163.1"/>
    </source>
</evidence>
<dbReference type="EMBL" id="VOSL01000022">
    <property type="protein sequence ID" value="TXD41163.1"/>
    <property type="molecule type" value="Genomic_DNA"/>
</dbReference>
<name>A0A5C6XJ73_9DELT</name>